<keyword evidence="5" id="KW-1185">Reference proteome</keyword>
<sequence>MHNHHSNHSSSTVYVQGDATLISLSRAFSDASDLNSIDCLLRDLTNTFVNRRRGLPEAFFIPILRCYSRLRLPYHAVRLFDKMHSEFRCRPRVRSLNTTLNALISLSLFSHALTFHSRVSATFSIFPNLLTFNLLLKCLCRLSRPDEAVNFFRDFSHLHKSRFSPDVYSYATVMDALTKDGRVDEAVLLLDEMSVEGCQPTEVNFNVVICGLCNNGDVSGAGKIVRHMILKGCVPNQVTYNTIIHGLCSKGKVESAMDLIDCMVKKDCYPNNVTYGTIVDGLVKANRLNDVEQVVALMEQSENASPGLFVYSILISGLFRSGRFDDALRLWTLIIDEKGIKPNAVLYTNLIDGLCVAGKMEEVDKVLVRMKEEDGDCKPNVFTYSSVVRGYFKAKKPDKAIDTWKDMIAAGCKPNQISYSILITGLCETGRLRDGLMVFHQMLAKECVPDVIAYSSMIKGLCDAGRVVEGMRLFYDMSAHGKAKPDCITYNILFTGLCKAKELAGAMGLLGRMVDGGCDGDNCDPDEVTCNVFLSALGGGEKGNEFFDGLLVRLCKRGRGSGVAGIVPVMLQKKYVPIASTWEKVARVLCSNEKVQRNIKKCWGVMMGGNIS</sequence>
<dbReference type="Gene3D" id="1.25.40.10">
    <property type="entry name" value="Tetratricopeptide repeat domain"/>
    <property type="match status" value="5"/>
</dbReference>
<feature type="repeat" description="PPR" evidence="3">
    <location>
        <begin position="380"/>
        <end position="414"/>
    </location>
</feature>
<evidence type="ECO:0000256" key="3">
    <source>
        <dbReference type="PROSITE-ProRule" id="PRU00708"/>
    </source>
</evidence>
<feature type="repeat" description="PPR" evidence="3">
    <location>
        <begin position="201"/>
        <end position="235"/>
    </location>
</feature>
<proteinExistence type="inferred from homology"/>
<accession>A0A0K9P436</accession>
<feature type="repeat" description="PPR" evidence="3">
    <location>
        <begin position="343"/>
        <end position="373"/>
    </location>
</feature>
<dbReference type="InterPro" id="IPR011990">
    <property type="entry name" value="TPR-like_helical_dom_sf"/>
</dbReference>
<keyword evidence="2" id="KW-0677">Repeat</keyword>
<dbReference type="InterPro" id="IPR002885">
    <property type="entry name" value="PPR_rpt"/>
</dbReference>
<dbReference type="OMA" id="STWAMIV"/>
<feature type="repeat" description="PPR" evidence="3">
    <location>
        <begin position="236"/>
        <end position="270"/>
    </location>
</feature>
<dbReference type="OrthoDB" id="185373at2759"/>
<evidence type="ECO:0000256" key="1">
    <source>
        <dbReference type="ARBA" id="ARBA00007626"/>
    </source>
</evidence>
<feature type="repeat" description="PPR" evidence="3">
    <location>
        <begin position="415"/>
        <end position="449"/>
    </location>
</feature>
<dbReference type="AlphaFoldDB" id="A0A0K9P436"/>
<dbReference type="STRING" id="29655.A0A0K9P436"/>
<feature type="repeat" description="PPR" evidence="3">
    <location>
        <begin position="307"/>
        <end position="342"/>
    </location>
</feature>
<dbReference type="EMBL" id="LFYR01001212">
    <property type="protein sequence ID" value="KMZ63749.1"/>
    <property type="molecule type" value="Genomic_DNA"/>
</dbReference>
<dbReference type="PANTHER" id="PTHR47941">
    <property type="entry name" value="PENTATRICOPEPTIDE REPEAT-CONTAINING PROTEIN 3, MITOCHONDRIAL"/>
    <property type="match status" value="1"/>
</dbReference>
<evidence type="ECO:0000313" key="4">
    <source>
        <dbReference type="EMBL" id="KMZ63749.1"/>
    </source>
</evidence>
<name>A0A0K9P436_ZOSMR</name>
<dbReference type="Pfam" id="PF13041">
    <property type="entry name" value="PPR_2"/>
    <property type="match status" value="5"/>
</dbReference>
<feature type="repeat" description="PPR" evidence="3">
    <location>
        <begin position="128"/>
        <end position="165"/>
    </location>
</feature>
<dbReference type="Proteomes" id="UP000036987">
    <property type="component" value="Unassembled WGS sequence"/>
</dbReference>
<evidence type="ECO:0000256" key="2">
    <source>
        <dbReference type="ARBA" id="ARBA00022737"/>
    </source>
</evidence>
<reference evidence="5" key="1">
    <citation type="journal article" date="2016" name="Nature">
        <title>The genome of the seagrass Zostera marina reveals angiosperm adaptation to the sea.</title>
        <authorList>
            <person name="Olsen J.L."/>
            <person name="Rouze P."/>
            <person name="Verhelst B."/>
            <person name="Lin Y.-C."/>
            <person name="Bayer T."/>
            <person name="Collen J."/>
            <person name="Dattolo E."/>
            <person name="De Paoli E."/>
            <person name="Dittami S."/>
            <person name="Maumus F."/>
            <person name="Michel G."/>
            <person name="Kersting A."/>
            <person name="Lauritano C."/>
            <person name="Lohaus R."/>
            <person name="Toepel M."/>
            <person name="Tonon T."/>
            <person name="Vanneste K."/>
            <person name="Amirebrahimi M."/>
            <person name="Brakel J."/>
            <person name="Bostroem C."/>
            <person name="Chovatia M."/>
            <person name="Grimwood J."/>
            <person name="Jenkins J.W."/>
            <person name="Jueterbock A."/>
            <person name="Mraz A."/>
            <person name="Stam W.T."/>
            <person name="Tice H."/>
            <person name="Bornberg-Bauer E."/>
            <person name="Green P.J."/>
            <person name="Pearson G.A."/>
            <person name="Procaccini G."/>
            <person name="Duarte C.M."/>
            <person name="Schmutz J."/>
            <person name="Reusch T.B.H."/>
            <person name="Van de Peer Y."/>
        </authorList>
    </citation>
    <scope>NUCLEOTIDE SEQUENCE [LARGE SCALE GENOMIC DNA]</scope>
    <source>
        <strain evidence="5">cv. Finnish</strain>
    </source>
</reference>
<protein>
    <submittedName>
        <fullName evidence="4">Putative Pentatricopeptide repeat-containing protein</fullName>
    </submittedName>
</protein>
<dbReference type="PROSITE" id="PS51375">
    <property type="entry name" value="PPR"/>
    <property type="match status" value="10"/>
</dbReference>
<evidence type="ECO:0000313" key="5">
    <source>
        <dbReference type="Proteomes" id="UP000036987"/>
    </source>
</evidence>
<dbReference type="Pfam" id="PF01535">
    <property type="entry name" value="PPR"/>
    <property type="match status" value="2"/>
</dbReference>
<organism evidence="4 5">
    <name type="scientific">Zostera marina</name>
    <name type="common">Eelgrass</name>
    <dbReference type="NCBI Taxonomy" id="29655"/>
    <lineage>
        <taxon>Eukaryota</taxon>
        <taxon>Viridiplantae</taxon>
        <taxon>Streptophyta</taxon>
        <taxon>Embryophyta</taxon>
        <taxon>Tracheophyta</taxon>
        <taxon>Spermatophyta</taxon>
        <taxon>Magnoliopsida</taxon>
        <taxon>Liliopsida</taxon>
        <taxon>Zosteraceae</taxon>
        <taxon>Zostera</taxon>
    </lineage>
</organism>
<comment type="caution">
    <text evidence="4">The sequence shown here is derived from an EMBL/GenBank/DDBJ whole genome shotgun (WGS) entry which is preliminary data.</text>
</comment>
<gene>
    <name evidence="4" type="ORF">ZOSMA_39G00200</name>
</gene>
<feature type="repeat" description="PPR" evidence="3">
    <location>
        <begin position="450"/>
        <end position="484"/>
    </location>
</feature>
<feature type="repeat" description="PPR" evidence="3">
    <location>
        <begin position="166"/>
        <end position="200"/>
    </location>
</feature>
<dbReference type="Pfam" id="PF12854">
    <property type="entry name" value="PPR_1"/>
    <property type="match status" value="1"/>
</dbReference>
<feature type="repeat" description="PPR" evidence="3">
    <location>
        <begin position="486"/>
        <end position="520"/>
    </location>
</feature>
<comment type="similarity">
    <text evidence="1">Belongs to the PPR family. P subfamily.</text>
</comment>
<dbReference type="NCBIfam" id="TIGR00756">
    <property type="entry name" value="PPR"/>
    <property type="match status" value="11"/>
</dbReference>